<dbReference type="InterPro" id="IPR027417">
    <property type="entry name" value="P-loop_NTPase"/>
</dbReference>
<keyword evidence="4" id="KW-0342">GTP-binding</keyword>
<dbReference type="Pfam" id="PF01926">
    <property type="entry name" value="MMR_HSR1"/>
    <property type="match status" value="1"/>
</dbReference>
<evidence type="ECO:0000313" key="9">
    <source>
        <dbReference type="Proteomes" id="UP000604046"/>
    </source>
</evidence>
<feature type="region of interest" description="Disordered" evidence="6">
    <location>
        <begin position="366"/>
        <end position="446"/>
    </location>
</feature>
<dbReference type="OrthoDB" id="10050016at2759"/>
<accession>A0A812JI87</accession>
<evidence type="ECO:0000256" key="3">
    <source>
        <dbReference type="ARBA" id="ARBA00022801"/>
    </source>
</evidence>
<dbReference type="GO" id="GO:0016020">
    <property type="term" value="C:membrane"/>
    <property type="evidence" value="ECO:0007669"/>
    <property type="project" value="UniProtKB-SubCell"/>
</dbReference>
<comment type="caution">
    <text evidence="8">The sequence shown here is derived from an EMBL/GenBank/DDBJ whole genome shotgun (WGS) entry which is preliminary data.</text>
</comment>
<reference evidence="8" key="1">
    <citation type="submission" date="2021-02" db="EMBL/GenBank/DDBJ databases">
        <authorList>
            <person name="Dougan E. K."/>
            <person name="Rhodes N."/>
            <person name="Thang M."/>
            <person name="Chan C."/>
        </authorList>
    </citation>
    <scope>NUCLEOTIDE SEQUENCE</scope>
</reference>
<dbReference type="EMBL" id="CAJNDS010000413">
    <property type="protein sequence ID" value="CAE7203658.1"/>
    <property type="molecule type" value="Genomic_DNA"/>
</dbReference>
<dbReference type="InterPro" id="IPR006073">
    <property type="entry name" value="GTP-bd"/>
</dbReference>
<dbReference type="InterPro" id="IPR027094">
    <property type="entry name" value="Mitofusin_fam"/>
</dbReference>
<dbReference type="GO" id="GO:0003924">
    <property type="term" value="F:GTPase activity"/>
    <property type="evidence" value="ECO:0007669"/>
    <property type="project" value="InterPro"/>
</dbReference>
<dbReference type="GO" id="GO:0007005">
    <property type="term" value="P:mitochondrion organization"/>
    <property type="evidence" value="ECO:0007669"/>
    <property type="project" value="UniProtKB-ARBA"/>
</dbReference>
<keyword evidence="3" id="KW-0378">Hydrolase</keyword>
<evidence type="ECO:0000259" key="7">
    <source>
        <dbReference type="Pfam" id="PF01926"/>
    </source>
</evidence>
<dbReference type="Proteomes" id="UP000604046">
    <property type="component" value="Unassembled WGS sequence"/>
</dbReference>
<dbReference type="InterPro" id="IPR005225">
    <property type="entry name" value="Small_GTP-bd"/>
</dbReference>
<proteinExistence type="predicted"/>
<dbReference type="Gene3D" id="3.40.50.300">
    <property type="entry name" value="P-loop containing nucleotide triphosphate hydrolases"/>
    <property type="match status" value="1"/>
</dbReference>
<name>A0A812JI87_9DINO</name>
<keyword evidence="9" id="KW-1185">Reference proteome</keyword>
<protein>
    <submittedName>
        <fullName evidence="8">Era protein</fullName>
    </submittedName>
</protein>
<dbReference type="SUPFAM" id="SSF52540">
    <property type="entry name" value="P-loop containing nucleoside triphosphate hydrolases"/>
    <property type="match status" value="1"/>
</dbReference>
<evidence type="ECO:0000256" key="2">
    <source>
        <dbReference type="ARBA" id="ARBA00022741"/>
    </source>
</evidence>
<dbReference type="PANTHER" id="PTHR10465">
    <property type="entry name" value="TRANSMEMBRANE GTPASE FZO1"/>
    <property type="match status" value="1"/>
</dbReference>
<comment type="subcellular location">
    <subcellularLocation>
        <location evidence="1">Membrane</location>
    </subcellularLocation>
</comment>
<dbReference type="PANTHER" id="PTHR10465:SF0">
    <property type="entry name" value="SARCALUMENIN"/>
    <property type="match status" value="1"/>
</dbReference>
<evidence type="ECO:0000256" key="5">
    <source>
        <dbReference type="ARBA" id="ARBA00023136"/>
    </source>
</evidence>
<evidence type="ECO:0000313" key="8">
    <source>
        <dbReference type="EMBL" id="CAE7203658.1"/>
    </source>
</evidence>
<gene>
    <name evidence="8" type="primary">era</name>
    <name evidence="8" type="ORF">SNAT2548_LOCUS6262</name>
</gene>
<sequence length="460" mass="51432">MDARGELDSIFESLLSLNFADSAPVQGLKERQQRWVDGQLRVLLVGDFSSGKSTLLNILAGRLIADTGCLPTTMALQEITCGEQKNIVLVDSPGINAAEGQRQTEQVLNEVRLSDYVIFVMKATAPGTASEAKLRDLLKHYSTPGILVLSYWDQVDDDRQTEVMAYAQEFAAAAFPDKKTQVYCIDGKTAEKAVRAGVQIDEPGCRHLQSFISEKLADKNVQLAKQLAGFASQAAWALEAHLKHLRSQRKNATGEHEKHTTELKQEVDRICEDLKESRQQRQWLQEEERAARTEEEMNLKDDEKHLREKEENADKGGVFEGAVSRGSQAASAGAAMGTVIPALGTAVGAVVGGLTGALAGAWEGQFDQKAARERRDSERQRYEDRRNRYKKSAEKRQERLDDLQRREGKKAEDLSHVREQQQQARDKLTNTLGPLTKDENSSKKVLRTVQQWQAKWHPLL</sequence>
<dbReference type="NCBIfam" id="TIGR00231">
    <property type="entry name" value="small_GTP"/>
    <property type="match status" value="1"/>
</dbReference>
<feature type="domain" description="G" evidence="7">
    <location>
        <begin position="41"/>
        <end position="149"/>
    </location>
</feature>
<evidence type="ECO:0000256" key="4">
    <source>
        <dbReference type="ARBA" id="ARBA00023134"/>
    </source>
</evidence>
<dbReference type="AlphaFoldDB" id="A0A812JI87"/>
<dbReference type="GO" id="GO:0005525">
    <property type="term" value="F:GTP binding"/>
    <property type="evidence" value="ECO:0007669"/>
    <property type="project" value="UniProtKB-KW"/>
</dbReference>
<feature type="compositionally biased region" description="Basic and acidic residues" evidence="6">
    <location>
        <begin position="278"/>
        <end position="314"/>
    </location>
</feature>
<feature type="compositionally biased region" description="Basic and acidic residues" evidence="6">
    <location>
        <begin position="369"/>
        <end position="428"/>
    </location>
</feature>
<evidence type="ECO:0000256" key="1">
    <source>
        <dbReference type="ARBA" id="ARBA00004370"/>
    </source>
</evidence>
<feature type="region of interest" description="Disordered" evidence="6">
    <location>
        <begin position="278"/>
        <end position="319"/>
    </location>
</feature>
<keyword evidence="5" id="KW-0472">Membrane</keyword>
<organism evidence="8 9">
    <name type="scientific">Symbiodinium natans</name>
    <dbReference type="NCBI Taxonomy" id="878477"/>
    <lineage>
        <taxon>Eukaryota</taxon>
        <taxon>Sar</taxon>
        <taxon>Alveolata</taxon>
        <taxon>Dinophyceae</taxon>
        <taxon>Suessiales</taxon>
        <taxon>Symbiodiniaceae</taxon>
        <taxon>Symbiodinium</taxon>
    </lineage>
</organism>
<evidence type="ECO:0000256" key="6">
    <source>
        <dbReference type="SAM" id="MobiDB-lite"/>
    </source>
</evidence>
<keyword evidence="2" id="KW-0547">Nucleotide-binding</keyword>